<evidence type="ECO:0000313" key="1">
    <source>
        <dbReference type="EMBL" id="TLM78335.1"/>
    </source>
</evidence>
<proteinExistence type="predicted"/>
<sequence>MEILWSLFATLFYPVAMRVPDHRNGVKYIDKPTHRTIRTLITWAGYDTNAIKRLQVHMIKDVGAVHYNMYDLRTEKKAAMDR</sequence>
<organism evidence="1 2">
    <name type="scientific">Microbulbifer harenosus</name>
    <dbReference type="NCBI Taxonomy" id="2576840"/>
    <lineage>
        <taxon>Bacteria</taxon>
        <taxon>Pseudomonadati</taxon>
        <taxon>Pseudomonadota</taxon>
        <taxon>Gammaproteobacteria</taxon>
        <taxon>Cellvibrionales</taxon>
        <taxon>Microbulbiferaceae</taxon>
        <taxon>Microbulbifer</taxon>
    </lineage>
</organism>
<gene>
    <name evidence="1" type="ORF">FDY93_05920</name>
</gene>
<accession>A0ABY2UJJ8</accession>
<reference evidence="1 2" key="1">
    <citation type="submission" date="2019-05" db="EMBL/GenBank/DDBJ databases">
        <title>Microbulbifer harenosus sp. nov., an alginate-degrading bacterium isolated from coastal sand.</title>
        <authorList>
            <person name="Huang H."/>
            <person name="Mo K."/>
            <person name="Bao S."/>
        </authorList>
    </citation>
    <scope>NUCLEOTIDE SEQUENCE [LARGE SCALE GENOMIC DNA]</scope>
    <source>
        <strain evidence="1 2">HB161719</strain>
    </source>
</reference>
<keyword evidence="2" id="KW-1185">Reference proteome</keyword>
<dbReference type="EMBL" id="VANI01000006">
    <property type="protein sequence ID" value="TLM78335.1"/>
    <property type="molecule type" value="Genomic_DNA"/>
</dbReference>
<evidence type="ECO:0000313" key="2">
    <source>
        <dbReference type="Proteomes" id="UP000306791"/>
    </source>
</evidence>
<dbReference type="RefSeq" id="WP_138234833.1">
    <property type="nucleotide sequence ID" value="NZ_CP185860.1"/>
</dbReference>
<name>A0ABY2UJJ8_9GAMM</name>
<dbReference type="Proteomes" id="UP000306791">
    <property type="component" value="Unassembled WGS sequence"/>
</dbReference>
<evidence type="ECO:0008006" key="3">
    <source>
        <dbReference type="Google" id="ProtNLM"/>
    </source>
</evidence>
<comment type="caution">
    <text evidence="1">The sequence shown here is derived from an EMBL/GenBank/DDBJ whole genome shotgun (WGS) entry which is preliminary data.</text>
</comment>
<protein>
    <recommendedName>
        <fullName evidence="3">Integrase</fullName>
    </recommendedName>
</protein>